<reference evidence="3 4" key="1">
    <citation type="submission" date="2019-08" db="EMBL/GenBank/DDBJ databases">
        <title>Draft genome sequences of two oriental melons (Cucumis melo L. var makuwa).</title>
        <authorList>
            <person name="Kwon S.-Y."/>
        </authorList>
    </citation>
    <scope>NUCLEOTIDE SEQUENCE [LARGE SCALE GENOMIC DNA]</scope>
    <source>
        <strain evidence="4">cv. Chang Bougi</strain>
        <strain evidence="3">cv. SW 3</strain>
        <tissue evidence="1">Leaf</tissue>
    </source>
</reference>
<dbReference type="PANTHER" id="PTHR24559:SF444">
    <property type="entry name" value="REVERSE TRANSCRIPTASE DOMAIN-CONTAINING PROTEIN"/>
    <property type="match status" value="1"/>
</dbReference>
<proteinExistence type="predicted"/>
<sequence>MIVVRNENNDLIPMRTIMRWRIFMDYRKMNTITKKDHFSLPLFDQMLDMLTGRKFYYFLDGYFDYNQFLGTPLKNVLPVWKKYERNVKRHNSRLTGRSLISWPQRKLCLDTRSPMLDYK</sequence>
<keyword evidence="1" id="KW-0808">Transferase</keyword>
<dbReference type="Proteomes" id="UP000321393">
    <property type="component" value="Unassembled WGS sequence"/>
</dbReference>
<dbReference type="EMBL" id="SSTE01017321">
    <property type="protein sequence ID" value="KAA0040478.1"/>
    <property type="molecule type" value="Genomic_DNA"/>
</dbReference>
<organism evidence="1 3">
    <name type="scientific">Cucumis melo var. makuwa</name>
    <name type="common">Oriental melon</name>
    <dbReference type="NCBI Taxonomy" id="1194695"/>
    <lineage>
        <taxon>Eukaryota</taxon>
        <taxon>Viridiplantae</taxon>
        <taxon>Streptophyta</taxon>
        <taxon>Embryophyta</taxon>
        <taxon>Tracheophyta</taxon>
        <taxon>Spermatophyta</taxon>
        <taxon>Magnoliopsida</taxon>
        <taxon>eudicotyledons</taxon>
        <taxon>Gunneridae</taxon>
        <taxon>Pentapetalae</taxon>
        <taxon>rosids</taxon>
        <taxon>fabids</taxon>
        <taxon>Cucurbitales</taxon>
        <taxon>Cucurbitaceae</taxon>
        <taxon>Benincaseae</taxon>
        <taxon>Cucumis</taxon>
    </lineage>
</organism>
<dbReference type="EMBL" id="SSTD01004491">
    <property type="protein sequence ID" value="TYK23482.1"/>
    <property type="molecule type" value="Genomic_DNA"/>
</dbReference>
<evidence type="ECO:0000313" key="4">
    <source>
        <dbReference type="Proteomes" id="UP000321947"/>
    </source>
</evidence>
<keyword evidence="1" id="KW-0695">RNA-directed DNA polymerase</keyword>
<comment type="caution">
    <text evidence="1">The sequence shown here is derived from an EMBL/GenBank/DDBJ whole genome shotgun (WGS) entry which is preliminary data.</text>
</comment>
<dbReference type="Gene3D" id="3.30.70.270">
    <property type="match status" value="1"/>
</dbReference>
<dbReference type="Proteomes" id="UP000321947">
    <property type="component" value="Unassembled WGS sequence"/>
</dbReference>
<dbReference type="OrthoDB" id="1738562at2759"/>
<dbReference type="AlphaFoldDB" id="A0A5A7TC43"/>
<dbReference type="InterPro" id="IPR043502">
    <property type="entry name" value="DNA/RNA_pol_sf"/>
</dbReference>
<evidence type="ECO:0000313" key="1">
    <source>
        <dbReference type="EMBL" id="KAA0040478.1"/>
    </source>
</evidence>
<dbReference type="SUPFAM" id="SSF56672">
    <property type="entry name" value="DNA/RNA polymerases"/>
    <property type="match status" value="1"/>
</dbReference>
<keyword evidence="1" id="KW-0548">Nucleotidyltransferase</keyword>
<gene>
    <name evidence="2" type="ORF">E5676_scaffold278G00540</name>
    <name evidence="1" type="ORF">E6C27_scaffold262G00120</name>
</gene>
<name>A0A5A7TC43_CUCMM</name>
<evidence type="ECO:0000313" key="3">
    <source>
        <dbReference type="Proteomes" id="UP000321393"/>
    </source>
</evidence>
<dbReference type="InterPro" id="IPR043128">
    <property type="entry name" value="Rev_trsase/Diguanyl_cyclase"/>
</dbReference>
<dbReference type="GO" id="GO:0003964">
    <property type="term" value="F:RNA-directed DNA polymerase activity"/>
    <property type="evidence" value="ECO:0007669"/>
    <property type="project" value="UniProtKB-KW"/>
</dbReference>
<accession>A0A5A7TC43</accession>
<dbReference type="InterPro" id="IPR053134">
    <property type="entry name" value="RNA-dir_DNA_polymerase"/>
</dbReference>
<protein>
    <submittedName>
        <fullName evidence="1">RNA-directed DNA polymerase-like protein</fullName>
    </submittedName>
</protein>
<dbReference type="PANTHER" id="PTHR24559">
    <property type="entry name" value="TRANSPOSON TY3-I GAG-POL POLYPROTEIN"/>
    <property type="match status" value="1"/>
</dbReference>
<evidence type="ECO:0000313" key="2">
    <source>
        <dbReference type="EMBL" id="TYK23482.1"/>
    </source>
</evidence>